<evidence type="ECO:0000313" key="4">
    <source>
        <dbReference type="EMBL" id="TQF17521.1"/>
    </source>
</evidence>
<dbReference type="EMBL" id="VIFM01000006">
    <property type="protein sequence ID" value="TQF17521.1"/>
    <property type="molecule type" value="Genomic_DNA"/>
</dbReference>
<dbReference type="Proteomes" id="UP000315369">
    <property type="component" value="Unassembled WGS sequence"/>
</dbReference>
<sequence>MLPFDALTSWSKGLEGLEAAPGELEEALQRDTSRLRARLRHWVEAPLIRESLFIASPALVESLHYWLEDADSEQGRKVERTLVRYFARMAGRAGAHWRHLLTRLAACWREKSWELVLTEDDLRALESRDTPPLPEPFSIVATVVVGASTEHVDNGAYRLVLESLSGPSGAVMLGILARRGAQMRPFAEKLRAAEREGRLTLPVAGLAESFLHMHPNRMLASDQRAQELILSALSLAAGEDPHGRRMRPTRRAVVNSLRSVRKPSPTPSPRYGRGGFPSSLGSGGAPPPKCLRMWSPKKVMVVATMTSTTDRRMKVVFNILSMEPRCHSRGSGHPPRGDAADGAVRSAPADVRGEWHGA</sequence>
<dbReference type="InterPro" id="IPR006827">
    <property type="entry name" value="Lant_deHydtase_N"/>
</dbReference>
<feature type="region of interest" description="Disordered" evidence="1">
    <location>
        <begin position="256"/>
        <end position="289"/>
    </location>
</feature>
<keyword evidence="5" id="KW-1185">Reference proteome</keyword>
<dbReference type="Pfam" id="PF04738">
    <property type="entry name" value="Lant_dehydr_N"/>
    <property type="match status" value="1"/>
</dbReference>
<evidence type="ECO:0000313" key="5">
    <source>
        <dbReference type="Proteomes" id="UP000315369"/>
    </source>
</evidence>
<proteinExistence type="predicted"/>
<dbReference type="OrthoDB" id="1273722at2"/>
<accession>A0A540X887</accession>
<feature type="domain" description="Lantibiotic dehydratase N-terminal" evidence="2">
    <location>
        <begin position="45"/>
        <end position="93"/>
    </location>
</feature>
<evidence type="ECO:0000256" key="1">
    <source>
        <dbReference type="SAM" id="MobiDB-lite"/>
    </source>
</evidence>
<dbReference type="InterPro" id="IPR023809">
    <property type="entry name" value="Thiopep_bacteriocin_synth_dom"/>
</dbReference>
<gene>
    <name evidence="4" type="ORF">FJV41_02625</name>
</gene>
<comment type="caution">
    <text evidence="4">The sequence shown here is derived from an EMBL/GenBank/DDBJ whole genome shotgun (WGS) entry which is preliminary data.</text>
</comment>
<reference evidence="4 5" key="1">
    <citation type="submission" date="2019-06" db="EMBL/GenBank/DDBJ databases">
        <authorList>
            <person name="Livingstone P."/>
            <person name="Whitworth D."/>
        </authorList>
    </citation>
    <scope>NUCLEOTIDE SEQUENCE [LARGE SCALE GENOMIC DNA]</scope>
    <source>
        <strain evidence="4 5">AM401</strain>
    </source>
</reference>
<evidence type="ECO:0000259" key="2">
    <source>
        <dbReference type="Pfam" id="PF04738"/>
    </source>
</evidence>
<name>A0A540X887_9BACT</name>
<dbReference type="Pfam" id="PF14028">
    <property type="entry name" value="Lant_dehydr_C"/>
    <property type="match status" value="1"/>
</dbReference>
<evidence type="ECO:0000259" key="3">
    <source>
        <dbReference type="Pfam" id="PF14028"/>
    </source>
</evidence>
<feature type="region of interest" description="Disordered" evidence="1">
    <location>
        <begin position="325"/>
        <end position="358"/>
    </location>
</feature>
<feature type="domain" description="Thiopeptide-type bacteriocin biosynthesis" evidence="3">
    <location>
        <begin position="98"/>
        <end position="233"/>
    </location>
</feature>
<protein>
    <submittedName>
        <fullName evidence="4">Uncharacterized protein</fullName>
    </submittedName>
</protein>
<organism evidence="4 5">
    <name type="scientific">Myxococcus llanfairpwllgwyngyllgogerychwyrndrobwllllantysiliogogogochensis</name>
    <dbReference type="NCBI Taxonomy" id="2590453"/>
    <lineage>
        <taxon>Bacteria</taxon>
        <taxon>Pseudomonadati</taxon>
        <taxon>Myxococcota</taxon>
        <taxon>Myxococcia</taxon>
        <taxon>Myxococcales</taxon>
        <taxon>Cystobacterineae</taxon>
        <taxon>Myxococcaceae</taxon>
        <taxon>Myxococcus</taxon>
    </lineage>
</organism>
<dbReference type="AlphaFoldDB" id="A0A540X887"/>